<proteinExistence type="predicted"/>
<evidence type="ECO:0000313" key="3">
    <source>
        <dbReference type="Proteomes" id="UP000245884"/>
    </source>
</evidence>
<keyword evidence="3" id="KW-1185">Reference proteome</keyword>
<name>A0A316UVN6_9BASI</name>
<keyword evidence="1" id="KW-0472">Membrane</keyword>
<protein>
    <submittedName>
        <fullName evidence="2">Uncharacterized protein</fullName>
    </submittedName>
</protein>
<organism evidence="2 3">
    <name type="scientific">Jaminaea rosea</name>
    <dbReference type="NCBI Taxonomy" id="1569628"/>
    <lineage>
        <taxon>Eukaryota</taxon>
        <taxon>Fungi</taxon>
        <taxon>Dikarya</taxon>
        <taxon>Basidiomycota</taxon>
        <taxon>Ustilaginomycotina</taxon>
        <taxon>Exobasidiomycetes</taxon>
        <taxon>Microstromatales</taxon>
        <taxon>Microstromatales incertae sedis</taxon>
        <taxon>Jaminaea</taxon>
    </lineage>
</organism>
<dbReference type="GeneID" id="37029874"/>
<keyword evidence="1" id="KW-1133">Transmembrane helix</keyword>
<reference evidence="2 3" key="1">
    <citation type="journal article" date="2018" name="Mol. Biol. Evol.">
        <title>Broad Genomic Sampling Reveals a Smut Pathogenic Ancestry of the Fungal Clade Ustilaginomycotina.</title>
        <authorList>
            <person name="Kijpornyongpan T."/>
            <person name="Mondo S.J."/>
            <person name="Barry K."/>
            <person name="Sandor L."/>
            <person name="Lee J."/>
            <person name="Lipzen A."/>
            <person name="Pangilinan J."/>
            <person name="LaButti K."/>
            <person name="Hainaut M."/>
            <person name="Henrissat B."/>
            <person name="Grigoriev I.V."/>
            <person name="Spatafora J.W."/>
            <person name="Aime M.C."/>
        </authorList>
    </citation>
    <scope>NUCLEOTIDE SEQUENCE [LARGE SCALE GENOMIC DNA]</scope>
    <source>
        <strain evidence="2 3">MCA 5214</strain>
    </source>
</reference>
<evidence type="ECO:0000256" key="1">
    <source>
        <dbReference type="SAM" id="Phobius"/>
    </source>
</evidence>
<evidence type="ECO:0000313" key="2">
    <source>
        <dbReference type="EMBL" id="PWN29360.1"/>
    </source>
</evidence>
<dbReference type="EMBL" id="KZ819663">
    <property type="protein sequence ID" value="PWN29360.1"/>
    <property type="molecule type" value="Genomic_DNA"/>
</dbReference>
<dbReference type="RefSeq" id="XP_025363972.1">
    <property type="nucleotide sequence ID" value="XM_025508051.1"/>
</dbReference>
<sequence length="103" mass="11110">MRDISNQEWKALLDVQLEPAGLKLMEALDNGVDIRAQAFWDGLPDPVVALDLPWSAVELPSGCWVDSKTGGIYLAVGFLAAILAAIYVGKSSYVPSRLASHLI</sequence>
<keyword evidence="1" id="KW-0812">Transmembrane</keyword>
<accession>A0A316UVN6</accession>
<gene>
    <name evidence="2" type="ORF">BDZ90DRAFT_258292</name>
</gene>
<feature type="transmembrane region" description="Helical" evidence="1">
    <location>
        <begin position="70"/>
        <end position="88"/>
    </location>
</feature>
<dbReference type="AlphaFoldDB" id="A0A316UVN6"/>
<dbReference type="Proteomes" id="UP000245884">
    <property type="component" value="Unassembled WGS sequence"/>
</dbReference>